<protein>
    <submittedName>
        <fullName evidence="1">Tetracycline resistance element mobilization regulatory protein rteC</fullName>
    </submittedName>
</protein>
<accession>A0A077EL19</accession>
<dbReference type="STRING" id="1338011.BD94_3159"/>
<evidence type="ECO:0000313" key="2">
    <source>
        <dbReference type="Proteomes" id="UP000028933"/>
    </source>
</evidence>
<dbReference type="Pfam" id="PF09357">
    <property type="entry name" value="RteC"/>
    <property type="match status" value="1"/>
</dbReference>
<dbReference type="Proteomes" id="UP000028933">
    <property type="component" value="Chromosome"/>
</dbReference>
<reference evidence="1" key="1">
    <citation type="journal article" date="2013" name="Lancet">
        <title>First case of E anophelis outbreak in an intensive-care unit.</title>
        <authorList>
            <person name="Teo J."/>
            <person name="Tan S.Y."/>
            <person name="Tay M."/>
            <person name="Ding Y."/>
            <person name="Kjelleberg S."/>
            <person name="Givskov M."/>
            <person name="Lin R.T."/>
            <person name="Yang L."/>
        </authorList>
    </citation>
    <scope>NUCLEOTIDE SEQUENCE [LARGE SCALE GENOMIC DNA]</scope>
    <source>
        <strain evidence="1">NUHP1</strain>
    </source>
</reference>
<sequence length="279" mass="32792">MKKCIYQEALDLIQKEEKNVSLKTTNIIDESHLMILFLQGLLQELKACVLKNGFSDENNEINFFKYIKPTILGKLIYYSKVFSIETTCPVANGKMYHSHYENQLKKLKSECKESLRNIHFYKYYRSGRNDCDHRYFKLGQVNYLDDLHNDVFEIDLNFSTYYDNKVAHIIANEILYSYLLTKISPEETRDKADEVNKDISWTTTQNALIELIYALHASRSISYGKIGLRKIALIFEVLFNTPLNNIHHAFHRMKSRSGSRTAYLDELKYALEDYMDKDI</sequence>
<dbReference type="RefSeq" id="WP_024566106.1">
    <property type="nucleotide sequence ID" value="NZ_CP007547.1"/>
</dbReference>
<reference evidence="1" key="2">
    <citation type="journal article" date="2015" name="Genome Biol. Evol.">
        <title>Complete Genome Sequence and Transcriptomic Analysis of the Novel Pathogen Elizabethkingia anophelis in Response to Oxidative Stress.</title>
        <authorList>
            <person name="Li Y."/>
            <person name="Liu Y."/>
            <person name="Chew S.C."/>
            <person name="Tay M."/>
            <person name="Salido M.M."/>
            <person name="Teo J."/>
            <person name="Lauro F.M."/>
            <person name="Givskov M."/>
            <person name="Yang L."/>
        </authorList>
    </citation>
    <scope>NUCLEOTIDE SEQUENCE</scope>
    <source>
        <strain evidence="1">NUHP1</strain>
    </source>
</reference>
<gene>
    <name evidence="1" type="ORF">BD94_3159</name>
</gene>
<dbReference type="AlphaFoldDB" id="A0A077EL19"/>
<name>A0A077EL19_9FLAO</name>
<evidence type="ECO:0000313" key="1">
    <source>
        <dbReference type="EMBL" id="AIL46934.1"/>
    </source>
</evidence>
<dbReference type="HOGENOM" id="CLU_079317_0_0_10"/>
<dbReference type="eggNOG" id="ENOG502Z9CP">
    <property type="taxonomic scope" value="Bacteria"/>
</dbReference>
<dbReference type="EMBL" id="CP007547">
    <property type="protein sequence ID" value="AIL46934.1"/>
    <property type="molecule type" value="Genomic_DNA"/>
</dbReference>
<dbReference type="InterPro" id="IPR018534">
    <property type="entry name" value="Tet_reg_excision_RteC"/>
</dbReference>
<dbReference type="KEGG" id="eao:BD94_3159"/>
<organism evidence="1 2">
    <name type="scientific">Elizabethkingia anophelis NUHP1</name>
    <dbReference type="NCBI Taxonomy" id="1338011"/>
    <lineage>
        <taxon>Bacteria</taxon>
        <taxon>Pseudomonadati</taxon>
        <taxon>Bacteroidota</taxon>
        <taxon>Flavobacteriia</taxon>
        <taxon>Flavobacteriales</taxon>
        <taxon>Weeksellaceae</taxon>
        <taxon>Elizabethkingia</taxon>
    </lineage>
</organism>
<proteinExistence type="predicted"/>